<keyword evidence="7" id="KW-0539">Nucleus</keyword>
<evidence type="ECO:0000256" key="1">
    <source>
        <dbReference type="ARBA" id="ARBA00004123"/>
    </source>
</evidence>
<protein>
    <recommendedName>
        <fullName evidence="10">Eukaryotic translation elongation factor 1 epsilon-1</fullName>
    </recommendedName>
    <alternativeName>
        <fullName evidence="12">Elongation factor p18</fullName>
    </alternativeName>
    <alternativeName>
        <fullName evidence="11">Multisynthase complex auxiliary component p18</fullName>
    </alternativeName>
</protein>
<dbReference type="InterPro" id="IPR053836">
    <property type="entry name" value="Arc1-like_N"/>
</dbReference>
<keyword evidence="14" id="KW-0251">Elongation factor</keyword>
<evidence type="ECO:0000256" key="8">
    <source>
        <dbReference type="ARBA" id="ARBA00055293"/>
    </source>
</evidence>
<evidence type="ECO:0000313" key="14">
    <source>
        <dbReference type="EMBL" id="KFO33775.1"/>
    </source>
</evidence>
<sequence>MAAAADLKLLEKSLGLNKGNKYSAQGERQTASRLPTCPVVAAAAADTPRARPELYLRRGCRRPTQGRRSHCAGHSVLRETCRARACVQRLHWAQSLLSFSPHAKASRELTRPLALRQGRGDHATSGRLLFSLGGRTRLDLVYSSKKCCFESWMASEKATRVLAQCEEKAENGERLLIPVLQTNNGPTLTGLTTIATHLVKQANKEHLLGSTAEEKAIVQQWLEYRVTQVDRHSNKETIHTLLKDLNSYLEDKVYLTGYNFTLADILLYYGLHHFIVDLTVQEKEKYLNVSRWFCHIQHYPGIRQHLSSVVFIKNRLYSNSH</sequence>
<comment type="subcellular location">
    <subcellularLocation>
        <location evidence="2">Cytoplasm</location>
    </subcellularLocation>
    <subcellularLocation>
        <location evidence="1">Nucleus</location>
    </subcellularLocation>
</comment>
<evidence type="ECO:0000256" key="4">
    <source>
        <dbReference type="ARBA" id="ARBA00022917"/>
    </source>
</evidence>
<reference evidence="14 15" key="1">
    <citation type="submission" date="2013-11" db="EMBL/GenBank/DDBJ databases">
        <title>The Damaraland mole rat (Fukomys damarensis) genome and evolution of African mole rats.</title>
        <authorList>
            <person name="Gladyshev V.N."/>
            <person name="Fang X."/>
        </authorList>
    </citation>
    <scope>NUCLEOTIDE SEQUENCE [LARGE SCALE GENOMIC DNA]</scope>
    <source>
        <tissue evidence="14">Liver</tissue>
    </source>
</reference>
<comment type="function">
    <text evidence="8">Positive modulator of ATM response to DNA damage.</text>
</comment>
<dbReference type="Pfam" id="PF21972">
    <property type="entry name" value="Arc1p_N_like"/>
    <property type="match status" value="1"/>
</dbReference>
<evidence type="ECO:0000313" key="15">
    <source>
        <dbReference type="Proteomes" id="UP000028990"/>
    </source>
</evidence>
<dbReference type="InterPro" id="IPR042450">
    <property type="entry name" value="EEF1E1"/>
</dbReference>
<evidence type="ECO:0000256" key="2">
    <source>
        <dbReference type="ARBA" id="ARBA00004496"/>
    </source>
</evidence>
<evidence type="ECO:0000259" key="13">
    <source>
        <dbReference type="PROSITE" id="PS50405"/>
    </source>
</evidence>
<dbReference type="CDD" id="cd10305">
    <property type="entry name" value="GST_C_AIMP3"/>
    <property type="match status" value="1"/>
</dbReference>
<proteinExistence type="predicted"/>
<dbReference type="Gene3D" id="1.20.1050.10">
    <property type="match status" value="1"/>
</dbReference>
<dbReference type="InterPro" id="IPR036282">
    <property type="entry name" value="Glutathione-S-Trfase_C_sf"/>
</dbReference>
<dbReference type="Gene3D" id="3.40.30.90">
    <property type="match status" value="2"/>
</dbReference>
<keyword evidence="3" id="KW-0963">Cytoplasm</keyword>
<dbReference type="STRING" id="885580.ENSFDAP00000015219"/>
<evidence type="ECO:0000256" key="3">
    <source>
        <dbReference type="ARBA" id="ARBA00022490"/>
    </source>
</evidence>
<feature type="domain" description="GST C-terminal" evidence="13">
    <location>
        <begin position="197"/>
        <end position="320"/>
    </location>
</feature>
<dbReference type="PANTHER" id="PTHR44490">
    <property type="entry name" value="EUKARYOTIC TRANSLATION ELONGATION FACTOR 1 EPSILON-1"/>
    <property type="match status" value="1"/>
</dbReference>
<evidence type="ECO:0000256" key="5">
    <source>
        <dbReference type="ARBA" id="ARBA00022990"/>
    </source>
</evidence>
<evidence type="ECO:0000256" key="6">
    <source>
        <dbReference type="ARBA" id="ARBA00023054"/>
    </source>
</evidence>
<dbReference type="InterPro" id="IPR053837">
    <property type="entry name" value="AIMP3/p18_C"/>
</dbReference>
<keyword evidence="6" id="KW-0175">Coiled coil</keyword>
<accession>A0A091DU43</accession>
<dbReference type="EMBL" id="KN122054">
    <property type="protein sequence ID" value="KFO33775.1"/>
    <property type="molecule type" value="Genomic_DNA"/>
</dbReference>
<dbReference type="eggNOG" id="KOG0867">
    <property type="taxonomic scope" value="Eukaryota"/>
</dbReference>
<dbReference type="PANTHER" id="PTHR44490:SF1">
    <property type="entry name" value="EUKARYOTIC TRANSLATION ELONGATION FACTOR 1 EPSILON-1"/>
    <property type="match status" value="1"/>
</dbReference>
<dbReference type="GO" id="GO:0043517">
    <property type="term" value="P:positive regulation of DNA damage response, signal transduction by p53 class mediator"/>
    <property type="evidence" value="ECO:0007669"/>
    <property type="project" value="InterPro"/>
</dbReference>
<keyword evidence="4" id="KW-0648">Protein biosynthesis</keyword>
<gene>
    <name evidence="14" type="ORF">H920_04769</name>
</gene>
<evidence type="ECO:0000256" key="7">
    <source>
        <dbReference type="ARBA" id="ARBA00023242"/>
    </source>
</evidence>
<dbReference type="GO" id="GO:0005634">
    <property type="term" value="C:nucleus"/>
    <property type="evidence" value="ECO:0007669"/>
    <property type="project" value="UniProtKB-SubCell"/>
</dbReference>
<keyword evidence="15" id="KW-1185">Reference proteome</keyword>
<dbReference type="AlphaFoldDB" id="A0A091DU43"/>
<evidence type="ECO:0000256" key="10">
    <source>
        <dbReference type="ARBA" id="ARBA00074597"/>
    </source>
</evidence>
<name>A0A091DU43_FUKDA</name>
<dbReference type="FunFam" id="1.20.1050.10:FF:000032">
    <property type="entry name" value="Eukaryotic translation elongation factor 1 epsilon-1"/>
    <property type="match status" value="1"/>
</dbReference>
<dbReference type="InterPro" id="IPR010987">
    <property type="entry name" value="Glutathione-S-Trfase_C-like"/>
</dbReference>
<evidence type="ECO:0000256" key="11">
    <source>
        <dbReference type="ARBA" id="ARBA00076596"/>
    </source>
</evidence>
<organism evidence="14 15">
    <name type="scientific">Fukomys damarensis</name>
    <name type="common">Damaraland mole rat</name>
    <name type="synonym">Cryptomys damarensis</name>
    <dbReference type="NCBI Taxonomy" id="885580"/>
    <lineage>
        <taxon>Eukaryota</taxon>
        <taxon>Metazoa</taxon>
        <taxon>Chordata</taxon>
        <taxon>Craniata</taxon>
        <taxon>Vertebrata</taxon>
        <taxon>Euteleostomi</taxon>
        <taxon>Mammalia</taxon>
        <taxon>Eutheria</taxon>
        <taxon>Euarchontoglires</taxon>
        <taxon>Glires</taxon>
        <taxon>Rodentia</taxon>
        <taxon>Hystricomorpha</taxon>
        <taxon>Bathyergidae</taxon>
        <taxon>Fukomys</taxon>
    </lineage>
</organism>
<evidence type="ECO:0000256" key="12">
    <source>
        <dbReference type="ARBA" id="ARBA00083705"/>
    </source>
</evidence>
<dbReference type="SUPFAM" id="SSF47616">
    <property type="entry name" value="GST C-terminal domain-like"/>
    <property type="match status" value="1"/>
</dbReference>
<dbReference type="GO" id="GO:0017101">
    <property type="term" value="C:aminoacyl-tRNA synthetase multienzyme complex"/>
    <property type="evidence" value="ECO:0007669"/>
    <property type="project" value="InterPro"/>
</dbReference>
<dbReference type="GO" id="GO:0003746">
    <property type="term" value="F:translation elongation factor activity"/>
    <property type="evidence" value="ECO:0007669"/>
    <property type="project" value="UniProtKB-KW"/>
</dbReference>
<dbReference type="PROSITE" id="PS50405">
    <property type="entry name" value="GST_CTER"/>
    <property type="match status" value="1"/>
</dbReference>
<keyword evidence="5" id="KW-0007">Acetylation</keyword>
<comment type="subunit">
    <text evidence="9">Part of a multisubunit complex that groups tRNA ligases for Arg (RARS1), Asp (DARS1), Gln (QARS1), Ile (IARS1), Leu (LARS1), Lys (KARS1), Met (MARS1) the bifunctional ligase for Glu and Pro (EPRS1) and the auxiliary subunits AIMP1/p43, AIMP2/p38 and EEF1E1/p18. Can interact simultaneously with MARS1 and EPRS1. Forms a linear complex that contains MARS1, EEF1E1, EPRS1 and AIMP2 that is at the core of the multisubunit complex. Interacts with ATM and ATR. The interaction with ATM, which takes place independently of TP53, is induced by DNA damage that may occur during genotoxic stress or cell growth. The interaction with ATR is enhanced by UV irradiation.</text>
</comment>
<dbReference type="Proteomes" id="UP000028990">
    <property type="component" value="Unassembled WGS sequence"/>
</dbReference>
<evidence type="ECO:0000256" key="9">
    <source>
        <dbReference type="ARBA" id="ARBA00062490"/>
    </source>
</evidence>
<dbReference type="GO" id="GO:0005737">
    <property type="term" value="C:cytoplasm"/>
    <property type="evidence" value="ECO:0007669"/>
    <property type="project" value="UniProtKB-SubCell"/>
</dbReference>